<dbReference type="RefSeq" id="WP_253760232.1">
    <property type="nucleotide sequence ID" value="NZ_BAABKA010000019.1"/>
</dbReference>
<evidence type="ECO:0000313" key="1">
    <source>
        <dbReference type="EMBL" id="MCP2365749.1"/>
    </source>
</evidence>
<gene>
    <name evidence="1" type="ORF">HD597_012853</name>
</gene>
<evidence type="ECO:0000313" key="2">
    <source>
        <dbReference type="Proteomes" id="UP001139648"/>
    </source>
</evidence>
<organism evidence="1 2">
    <name type="scientific">Nonomuraea thailandensis</name>
    <dbReference type="NCBI Taxonomy" id="1188745"/>
    <lineage>
        <taxon>Bacteria</taxon>
        <taxon>Bacillati</taxon>
        <taxon>Actinomycetota</taxon>
        <taxon>Actinomycetes</taxon>
        <taxon>Streptosporangiales</taxon>
        <taxon>Streptosporangiaceae</taxon>
        <taxon>Nonomuraea</taxon>
    </lineage>
</organism>
<reference evidence="1" key="1">
    <citation type="submission" date="2022-06" db="EMBL/GenBank/DDBJ databases">
        <title>Sequencing the genomes of 1000 actinobacteria strains.</title>
        <authorList>
            <person name="Klenk H.-P."/>
        </authorList>
    </citation>
    <scope>NUCLEOTIDE SEQUENCE</scope>
    <source>
        <strain evidence="1">DSM 46694</strain>
    </source>
</reference>
<keyword evidence="2" id="KW-1185">Reference proteome</keyword>
<proteinExistence type="predicted"/>
<name>A0A9X2GY26_9ACTN</name>
<dbReference type="Proteomes" id="UP001139648">
    <property type="component" value="Unassembled WGS sequence"/>
</dbReference>
<accession>A0A9X2GY26</accession>
<protein>
    <submittedName>
        <fullName evidence="1">Uncharacterized protein</fullName>
    </submittedName>
</protein>
<dbReference type="AlphaFoldDB" id="A0A9X2GY26"/>
<sequence>MEKIRITQPDWDLADWGPADLTVEGVVMALEGCGDNESPMAVVDAYGRELRIVGVRRQGSRVEIVVSAEGAG</sequence>
<comment type="caution">
    <text evidence="1">The sequence shown here is derived from an EMBL/GenBank/DDBJ whole genome shotgun (WGS) entry which is preliminary data.</text>
</comment>
<dbReference type="EMBL" id="JAMZEB010000004">
    <property type="protein sequence ID" value="MCP2365749.1"/>
    <property type="molecule type" value="Genomic_DNA"/>
</dbReference>